<keyword evidence="5 13" id="KW-1003">Cell membrane</keyword>
<keyword evidence="11 13" id="KW-1006">Bacterial flagellum protein export</keyword>
<keyword evidence="4 13" id="KW-0813">Transport</keyword>
<evidence type="ECO:0000256" key="6">
    <source>
        <dbReference type="ARBA" id="ARBA00022692"/>
    </source>
</evidence>
<dbReference type="STRING" id="754476.Q7A_2941"/>
<feature type="compositionally biased region" description="Basic and acidic residues" evidence="14">
    <location>
        <begin position="7"/>
        <end position="27"/>
    </location>
</feature>
<evidence type="ECO:0000256" key="8">
    <source>
        <dbReference type="ARBA" id="ARBA00022927"/>
    </source>
</evidence>
<dbReference type="GO" id="GO:0044780">
    <property type="term" value="P:bacterial-type flagellum assembly"/>
    <property type="evidence" value="ECO:0007669"/>
    <property type="project" value="InterPro"/>
</dbReference>
<evidence type="ECO:0000256" key="4">
    <source>
        <dbReference type="ARBA" id="ARBA00022448"/>
    </source>
</evidence>
<keyword evidence="10 13" id="KW-0472">Membrane</keyword>
<dbReference type="HOGENOM" id="CLU_041013_1_0_6"/>
<feature type="transmembrane region" description="Helical" evidence="13">
    <location>
        <begin position="189"/>
        <end position="208"/>
    </location>
</feature>
<dbReference type="Proteomes" id="UP000009144">
    <property type="component" value="Chromosome"/>
</dbReference>
<keyword evidence="6 13" id="KW-0812">Transmembrane</keyword>
<evidence type="ECO:0000313" key="15">
    <source>
        <dbReference type="EMBL" id="AFI85718.1"/>
    </source>
</evidence>
<evidence type="ECO:0000256" key="7">
    <source>
        <dbReference type="ARBA" id="ARBA00022795"/>
    </source>
</evidence>
<feature type="transmembrane region" description="Helical" evidence="13">
    <location>
        <begin position="37"/>
        <end position="62"/>
    </location>
</feature>
<evidence type="ECO:0000256" key="3">
    <source>
        <dbReference type="ARBA" id="ARBA00021622"/>
    </source>
</evidence>
<evidence type="ECO:0000256" key="5">
    <source>
        <dbReference type="ARBA" id="ARBA00022475"/>
    </source>
</evidence>
<comment type="caution">
    <text evidence="13">Lacks conserved residue(s) required for the propagation of feature annotation.</text>
</comment>
<dbReference type="OrthoDB" id="9807950at2"/>
<dbReference type="PRINTS" id="PR00950">
    <property type="entry name" value="TYPE3IMSPROT"/>
</dbReference>
<dbReference type="GO" id="GO:0005886">
    <property type="term" value="C:plasma membrane"/>
    <property type="evidence" value="ECO:0007669"/>
    <property type="project" value="UniProtKB-SubCell"/>
</dbReference>
<evidence type="ECO:0000256" key="11">
    <source>
        <dbReference type="ARBA" id="ARBA00023225"/>
    </source>
</evidence>
<evidence type="ECO:0000256" key="1">
    <source>
        <dbReference type="ARBA" id="ARBA00004651"/>
    </source>
</evidence>
<keyword evidence="15" id="KW-0966">Cell projection</keyword>
<dbReference type="NCBIfam" id="TIGR00328">
    <property type="entry name" value="flhB"/>
    <property type="match status" value="1"/>
</dbReference>
<comment type="similarity">
    <text evidence="2 13">Belongs to the type III secretion exporter family.</text>
</comment>
<evidence type="ECO:0000256" key="13">
    <source>
        <dbReference type="RuleBase" id="RU364091"/>
    </source>
</evidence>
<comment type="subcellular location">
    <subcellularLocation>
        <location evidence="1">Cell membrane</location>
        <topology evidence="1">Multi-pass membrane protein</topology>
    </subcellularLocation>
</comment>
<sequence length="379" mass="41876">MAEQDSGQERTEDPSGKRLDEAREKGQVPRSQELSTVVVLISSAVAMLFVGGNLVSSLGEVMTQSFSLNRKLIMDPHMMAQQLIVALKIMAVDVGSFLAITLIAALAAPALIGGWNFSTQAMGVKPEKMSPLRGLKRIFGTQGLVELGKALGKFLLVGSIGTLILWSLRDRLLTLGRQEVEVAMTELGFIVLWGFLAICASLILIALIDVPFQLWNHTKQLRMTKQELKDENKETEGSPEVKGRIRRMQIQLSQQRMMQDVPEADVIITNPTHYAVALRYDQSKSGAPVVLAKGTDLMAQQIRMVADHHEVPIISAPPLTRAVYYSTEIGQEIPSGLYIAVAQILAFVFQLRRYKNTGGNKPNLNTEDLPIPDEFKRDE</sequence>
<feature type="transmembrane region" description="Helical" evidence="13">
    <location>
        <begin position="83"/>
        <end position="112"/>
    </location>
</feature>
<reference evidence="15 16" key="1">
    <citation type="journal article" date="2012" name="J. Bacteriol.">
        <title>Complete genome sequences of Methylophaga sp. strain JAM1 and Methylophaga sp. strain JAM7.</title>
        <authorList>
            <person name="Villeneuve C."/>
            <person name="Martineau C."/>
            <person name="Mauffrey F."/>
            <person name="Villemur R."/>
        </authorList>
    </citation>
    <scope>NUCLEOTIDE SEQUENCE [LARGE SCALE GENOMIC DNA]</scope>
    <source>
        <strain evidence="15 16">JAM1</strain>
    </source>
</reference>
<dbReference type="GO" id="GO:0009306">
    <property type="term" value="P:protein secretion"/>
    <property type="evidence" value="ECO:0007669"/>
    <property type="project" value="InterPro"/>
</dbReference>
<dbReference type="InterPro" id="IPR029025">
    <property type="entry name" value="T3SS_substrate_exporter_C"/>
</dbReference>
<dbReference type="RefSeq" id="WP_014708079.1">
    <property type="nucleotide sequence ID" value="NC_017857.3"/>
</dbReference>
<dbReference type="PATRIC" id="fig|754476.3.peg.2887"/>
<evidence type="ECO:0000256" key="10">
    <source>
        <dbReference type="ARBA" id="ARBA00023136"/>
    </source>
</evidence>
<dbReference type="AlphaFoldDB" id="I1XMU9"/>
<keyword evidence="15" id="KW-0282">Flagellum</keyword>
<dbReference type="PANTHER" id="PTHR30531:SF12">
    <property type="entry name" value="FLAGELLAR BIOSYNTHETIC PROTEIN FLHB"/>
    <property type="match status" value="1"/>
</dbReference>
<feature type="region of interest" description="Disordered" evidence="14">
    <location>
        <begin position="1"/>
        <end position="28"/>
    </location>
</feature>
<dbReference type="PANTHER" id="PTHR30531">
    <property type="entry name" value="FLAGELLAR BIOSYNTHETIC PROTEIN FLHB"/>
    <property type="match status" value="1"/>
</dbReference>
<evidence type="ECO:0000256" key="2">
    <source>
        <dbReference type="ARBA" id="ARBA00010690"/>
    </source>
</evidence>
<accession>I1XMU9</accession>
<keyword evidence="16" id="KW-1185">Reference proteome</keyword>
<reference evidence="15 16" key="2">
    <citation type="journal article" date="2013" name="Int. J. Syst. Evol. Microbiol.">
        <title>Methylophaga nitratireducenticrescens sp. nov. and Methylophaga frappieri sp. nov., isolated from the biofilm of the methanol-fed denitrification system treating the seawater at the Montreal Biodome.</title>
        <authorList>
            <person name="Villeneuve C."/>
            <person name="Martineau C."/>
            <person name="Mauffrey F."/>
            <person name="Villemur R."/>
        </authorList>
    </citation>
    <scope>NUCLEOTIDE SEQUENCE [LARGE SCALE GENOMIC DNA]</scope>
    <source>
        <strain evidence="15 16">JAM1</strain>
    </source>
</reference>
<keyword evidence="9 13" id="KW-1133">Transmembrane helix</keyword>
<dbReference type="eggNOG" id="COG1377">
    <property type="taxonomic scope" value="Bacteria"/>
</dbReference>
<dbReference type="InterPro" id="IPR006135">
    <property type="entry name" value="T3SS_substrate_exporter"/>
</dbReference>
<evidence type="ECO:0000256" key="9">
    <source>
        <dbReference type="ARBA" id="ARBA00022989"/>
    </source>
</evidence>
<dbReference type="SUPFAM" id="SSF160544">
    <property type="entry name" value="EscU C-terminal domain-like"/>
    <property type="match status" value="1"/>
</dbReference>
<name>I1XMU9_METNJ</name>
<protein>
    <recommendedName>
        <fullName evidence="3 13">Flagellar biosynthetic protein FlhB</fullName>
    </recommendedName>
</protein>
<evidence type="ECO:0000256" key="12">
    <source>
        <dbReference type="ARBA" id="ARBA00025078"/>
    </source>
</evidence>
<dbReference type="EMBL" id="CP003390">
    <property type="protein sequence ID" value="AFI85718.1"/>
    <property type="molecule type" value="Genomic_DNA"/>
</dbReference>
<gene>
    <name evidence="13" type="primary">flhB</name>
    <name evidence="15" type="ordered locus">Q7A_2941</name>
</gene>
<proteinExistence type="inferred from homology"/>
<dbReference type="Pfam" id="PF01312">
    <property type="entry name" value="Bac_export_2"/>
    <property type="match status" value="1"/>
</dbReference>
<keyword evidence="8 13" id="KW-0653">Protein transport</keyword>
<dbReference type="KEGG" id="mej:Q7A_2941"/>
<evidence type="ECO:0000256" key="14">
    <source>
        <dbReference type="SAM" id="MobiDB-lite"/>
    </source>
</evidence>
<dbReference type="Gene3D" id="3.40.1690.10">
    <property type="entry name" value="secretion proteins EscU"/>
    <property type="match status" value="1"/>
</dbReference>
<evidence type="ECO:0000313" key="16">
    <source>
        <dbReference type="Proteomes" id="UP000009144"/>
    </source>
</evidence>
<keyword evidence="15" id="KW-0969">Cilium</keyword>
<organism evidence="15 16">
    <name type="scientific">Methylophaga nitratireducenticrescens</name>
    <dbReference type="NCBI Taxonomy" id="754476"/>
    <lineage>
        <taxon>Bacteria</taxon>
        <taxon>Pseudomonadati</taxon>
        <taxon>Pseudomonadota</taxon>
        <taxon>Gammaproteobacteria</taxon>
        <taxon>Thiotrichales</taxon>
        <taxon>Piscirickettsiaceae</taxon>
        <taxon>Methylophaga</taxon>
    </lineage>
</organism>
<dbReference type="MEROPS" id="N06.A01"/>
<dbReference type="InterPro" id="IPR006136">
    <property type="entry name" value="FlhB"/>
</dbReference>
<keyword evidence="7 13" id="KW-1005">Bacterial flagellum biogenesis</keyword>
<comment type="function">
    <text evidence="12 13">Required for formation of the rod structure in the basal body of the flagellar apparatus. Together with FliI and FliH, may constitute the export apparatus of flagellin.</text>
</comment>
<dbReference type="FunFam" id="3.40.1690.10:FF:000001">
    <property type="entry name" value="Flagellar biosynthetic protein FlhB"/>
    <property type="match status" value="1"/>
</dbReference>
<feature type="region of interest" description="Disordered" evidence="14">
    <location>
        <begin position="359"/>
        <end position="379"/>
    </location>
</feature>
<dbReference type="Gene3D" id="6.10.250.2080">
    <property type="match status" value="1"/>
</dbReference>